<dbReference type="PANTHER" id="PTHR43510">
    <property type="entry name" value="AMINOTRANSFERASE FUNCTION, HYPOTHETICAL (EUROFUNG)"/>
    <property type="match status" value="1"/>
</dbReference>
<dbReference type="PANTHER" id="PTHR43510:SF1">
    <property type="entry name" value="AMINOTRANSFERASE FUNCTION, HYPOTHETICAL (EUROFUNG)"/>
    <property type="match status" value="1"/>
</dbReference>
<evidence type="ECO:0000313" key="5">
    <source>
        <dbReference type="Proteomes" id="UP001610334"/>
    </source>
</evidence>
<dbReference type="Gene3D" id="3.90.1150.10">
    <property type="entry name" value="Aspartate Aminotransferase, domain 1"/>
    <property type="match status" value="1"/>
</dbReference>
<evidence type="ECO:0000256" key="2">
    <source>
        <dbReference type="ARBA" id="ARBA00022898"/>
    </source>
</evidence>
<organism evidence="4 5">
    <name type="scientific">Aspergillus granulosus</name>
    <dbReference type="NCBI Taxonomy" id="176169"/>
    <lineage>
        <taxon>Eukaryota</taxon>
        <taxon>Fungi</taxon>
        <taxon>Dikarya</taxon>
        <taxon>Ascomycota</taxon>
        <taxon>Pezizomycotina</taxon>
        <taxon>Eurotiomycetes</taxon>
        <taxon>Eurotiomycetidae</taxon>
        <taxon>Eurotiales</taxon>
        <taxon>Aspergillaceae</taxon>
        <taxon>Aspergillus</taxon>
        <taxon>Aspergillus subgen. Nidulantes</taxon>
    </lineage>
</organism>
<keyword evidence="5" id="KW-1185">Reference proteome</keyword>
<name>A0ABR4HC00_9EURO</name>
<accession>A0ABR4HC00</accession>
<keyword evidence="2" id="KW-0663">Pyridoxal phosphate</keyword>
<dbReference type="InterPro" id="IPR015424">
    <property type="entry name" value="PyrdxlP-dep_Trfase"/>
</dbReference>
<dbReference type="GO" id="GO:0016740">
    <property type="term" value="F:transferase activity"/>
    <property type="evidence" value="ECO:0007669"/>
    <property type="project" value="UniProtKB-KW"/>
</dbReference>
<feature type="domain" description="Aminotransferase class I/classII large" evidence="3">
    <location>
        <begin position="60"/>
        <end position="381"/>
    </location>
</feature>
<dbReference type="Pfam" id="PF00155">
    <property type="entry name" value="Aminotran_1_2"/>
    <property type="match status" value="1"/>
</dbReference>
<evidence type="ECO:0000313" key="4">
    <source>
        <dbReference type="EMBL" id="KAL2813007.1"/>
    </source>
</evidence>
<comment type="caution">
    <text evidence="4">The sequence shown here is derived from an EMBL/GenBank/DDBJ whole genome shotgun (WGS) entry which is preliminary data.</text>
</comment>
<evidence type="ECO:0000256" key="1">
    <source>
        <dbReference type="ARBA" id="ARBA00007441"/>
    </source>
</evidence>
<dbReference type="InterPro" id="IPR015421">
    <property type="entry name" value="PyrdxlP-dep_Trfase_major"/>
</dbReference>
<gene>
    <name evidence="4" type="ORF">BJX63DRAFT_443252</name>
</gene>
<reference evidence="4 5" key="1">
    <citation type="submission" date="2024-07" db="EMBL/GenBank/DDBJ databases">
        <title>Section-level genome sequencing and comparative genomics of Aspergillus sections Usti and Cavernicolus.</title>
        <authorList>
            <consortium name="Lawrence Berkeley National Laboratory"/>
            <person name="Nybo J.L."/>
            <person name="Vesth T.C."/>
            <person name="Theobald S."/>
            <person name="Frisvad J.C."/>
            <person name="Larsen T.O."/>
            <person name="Kjaerboelling I."/>
            <person name="Rothschild-Mancinelli K."/>
            <person name="Lyhne E.K."/>
            <person name="Kogle M.E."/>
            <person name="Barry K."/>
            <person name="Clum A."/>
            <person name="Na H."/>
            <person name="Ledsgaard L."/>
            <person name="Lin J."/>
            <person name="Lipzen A."/>
            <person name="Kuo A."/>
            <person name="Riley R."/>
            <person name="Mondo S."/>
            <person name="Labutti K."/>
            <person name="Haridas S."/>
            <person name="Pangalinan J."/>
            <person name="Salamov A.A."/>
            <person name="Simmons B.A."/>
            <person name="Magnuson J.K."/>
            <person name="Chen J."/>
            <person name="Drula E."/>
            <person name="Henrissat B."/>
            <person name="Wiebenga A."/>
            <person name="Lubbers R.J."/>
            <person name="Gomes A.C."/>
            <person name="Makela M.R."/>
            <person name="Stajich J."/>
            <person name="Grigoriev I.V."/>
            <person name="Mortensen U.H."/>
            <person name="De Vries R.P."/>
            <person name="Baker S.E."/>
            <person name="Andersen M.R."/>
        </authorList>
    </citation>
    <scope>NUCLEOTIDE SEQUENCE [LARGE SCALE GENOMIC DNA]</scope>
    <source>
        <strain evidence="4 5">CBS 588.65</strain>
    </source>
</reference>
<dbReference type="InterPro" id="IPR015422">
    <property type="entry name" value="PyrdxlP-dep_Trfase_small"/>
</dbReference>
<sequence length="409" mass="45320">MVNIKKFEVEQWMDAHETWATYNLAETCCASISLDDLIALSNPNAAIKKADGGGLLNYTQKQTYGPIRGSSVLRSRIADFYDTPTVQEGHVLITNGAIQANFLTLFTLVKPGDHIIVQYPTYQQLYSVPESLGADISPWKWKPGERGGGEGGLDVEELRGLIRSNTKMIVLNNPQNPTGAVLSRDTLEKIVSLARGHNIIIHSDEVYRPLFHSLPAGEESPPSILEMGYENVIATGSLSKAFSLAGIRIGWIASPNKDVVEECASCRDYTTISVSQLDDGVAAFALSKPTVQNLLNRNIRLARDNLTLLADFVDEYHEVVEWARPQGGTTAFLRFRTKSGEPVDDEDFCKRLQEKEGVMIVPGSKCFGENGDFKGYVRVGFVPEHQVMLDGLKALRRFMAEEYEVHVPR</sequence>
<dbReference type="Proteomes" id="UP001610334">
    <property type="component" value="Unassembled WGS sequence"/>
</dbReference>
<evidence type="ECO:0000259" key="3">
    <source>
        <dbReference type="Pfam" id="PF00155"/>
    </source>
</evidence>
<dbReference type="Gene3D" id="3.40.640.10">
    <property type="entry name" value="Type I PLP-dependent aspartate aminotransferase-like (Major domain)"/>
    <property type="match status" value="1"/>
</dbReference>
<proteinExistence type="inferred from homology"/>
<comment type="similarity">
    <text evidence="1">Belongs to the class-I pyridoxal-phosphate-dependent aminotransferase family.</text>
</comment>
<dbReference type="InterPro" id="IPR004838">
    <property type="entry name" value="NHTrfase_class1_PyrdxlP-BS"/>
</dbReference>
<protein>
    <submittedName>
        <fullName evidence="4">Pyridoxal phosphate-dependent transferase</fullName>
    </submittedName>
</protein>
<dbReference type="CDD" id="cd00609">
    <property type="entry name" value="AAT_like"/>
    <property type="match status" value="1"/>
</dbReference>
<dbReference type="PROSITE" id="PS00105">
    <property type="entry name" value="AA_TRANSFER_CLASS_1"/>
    <property type="match status" value="1"/>
</dbReference>
<dbReference type="SUPFAM" id="SSF53383">
    <property type="entry name" value="PLP-dependent transferases"/>
    <property type="match status" value="1"/>
</dbReference>
<keyword evidence="4" id="KW-0808">Transferase</keyword>
<dbReference type="InterPro" id="IPR004839">
    <property type="entry name" value="Aminotransferase_I/II_large"/>
</dbReference>
<dbReference type="EMBL" id="JBFXLT010000043">
    <property type="protein sequence ID" value="KAL2813007.1"/>
    <property type="molecule type" value="Genomic_DNA"/>
</dbReference>